<dbReference type="AlphaFoldDB" id="A0AAE1EN63"/>
<reference evidence="1" key="1">
    <citation type="submission" date="2023-10" db="EMBL/GenBank/DDBJ databases">
        <title>Genome assemblies of two species of porcelain crab, Petrolisthes cinctipes and Petrolisthes manimaculis (Anomura: Porcellanidae).</title>
        <authorList>
            <person name="Angst P."/>
        </authorList>
    </citation>
    <scope>NUCLEOTIDE SEQUENCE</scope>
    <source>
        <strain evidence="1">PB745_01</strain>
        <tissue evidence="1">Gill</tissue>
    </source>
</reference>
<sequence>TPLPFSPPHPFHLDISLLPPLSFSPPHTLHLDISLYPTPVFPSSPPPPLHLPIPHSRSPSLLTPSVHHLLYIWTTVNSCNSFPLFARAGLFA</sequence>
<comment type="caution">
    <text evidence="1">The sequence shown here is derived from an EMBL/GenBank/DDBJ whole genome shotgun (WGS) entry which is preliminary data.</text>
</comment>
<feature type="non-terminal residue" evidence="1">
    <location>
        <position position="1"/>
    </location>
</feature>
<protein>
    <submittedName>
        <fullName evidence="1">Uncharacterized protein</fullName>
    </submittedName>
</protein>
<proteinExistence type="predicted"/>
<name>A0AAE1EN63_PETCI</name>
<keyword evidence="2" id="KW-1185">Reference proteome</keyword>
<gene>
    <name evidence="1" type="ORF">Pcinc_035569</name>
</gene>
<organism evidence="1 2">
    <name type="scientific">Petrolisthes cinctipes</name>
    <name type="common">Flat porcelain crab</name>
    <dbReference type="NCBI Taxonomy" id="88211"/>
    <lineage>
        <taxon>Eukaryota</taxon>
        <taxon>Metazoa</taxon>
        <taxon>Ecdysozoa</taxon>
        <taxon>Arthropoda</taxon>
        <taxon>Crustacea</taxon>
        <taxon>Multicrustacea</taxon>
        <taxon>Malacostraca</taxon>
        <taxon>Eumalacostraca</taxon>
        <taxon>Eucarida</taxon>
        <taxon>Decapoda</taxon>
        <taxon>Pleocyemata</taxon>
        <taxon>Anomura</taxon>
        <taxon>Galatheoidea</taxon>
        <taxon>Porcellanidae</taxon>
        <taxon>Petrolisthes</taxon>
    </lineage>
</organism>
<evidence type="ECO:0000313" key="1">
    <source>
        <dbReference type="EMBL" id="KAK3858224.1"/>
    </source>
</evidence>
<accession>A0AAE1EN63</accession>
<dbReference type="Proteomes" id="UP001286313">
    <property type="component" value="Unassembled WGS sequence"/>
</dbReference>
<evidence type="ECO:0000313" key="2">
    <source>
        <dbReference type="Proteomes" id="UP001286313"/>
    </source>
</evidence>
<dbReference type="EMBL" id="JAWQEG010005374">
    <property type="protein sequence ID" value="KAK3858224.1"/>
    <property type="molecule type" value="Genomic_DNA"/>
</dbReference>